<organism evidence="1">
    <name type="scientific">bioreactor metagenome</name>
    <dbReference type="NCBI Taxonomy" id="1076179"/>
    <lineage>
        <taxon>unclassified sequences</taxon>
        <taxon>metagenomes</taxon>
        <taxon>ecological metagenomes</taxon>
    </lineage>
</organism>
<evidence type="ECO:0000313" key="1">
    <source>
        <dbReference type="EMBL" id="MPN43019.1"/>
    </source>
</evidence>
<dbReference type="EMBL" id="VSSQ01101147">
    <property type="protein sequence ID" value="MPN43019.1"/>
    <property type="molecule type" value="Genomic_DNA"/>
</dbReference>
<name>A0A645HXV0_9ZZZZ</name>
<comment type="caution">
    <text evidence="1">The sequence shown here is derived from an EMBL/GenBank/DDBJ whole genome shotgun (WGS) entry which is preliminary data.</text>
</comment>
<protein>
    <recommendedName>
        <fullName evidence="2">Polysaccharide deacetylase</fullName>
    </recommendedName>
</protein>
<evidence type="ECO:0008006" key="2">
    <source>
        <dbReference type="Google" id="ProtNLM"/>
    </source>
</evidence>
<gene>
    <name evidence="1" type="ORF">SDC9_190578</name>
</gene>
<accession>A0A645HXV0</accession>
<proteinExistence type="predicted"/>
<sequence length="137" mass="15603">MGRGENTESYVPLIAAQFKTGRKWRNETANDPLFCDLAQIKGIQLDGKSFEEVLRLIEAAKRNGQWLVLVGHEMDNKKGELTSLLSTIEAICQYASKQNNGVWIDNVQNIASFIKEQRDEKVFSEFHDDTDSLFSVY</sequence>
<dbReference type="AlphaFoldDB" id="A0A645HXV0"/>
<reference evidence="1" key="1">
    <citation type="submission" date="2019-08" db="EMBL/GenBank/DDBJ databases">
        <authorList>
            <person name="Kucharzyk K."/>
            <person name="Murdoch R.W."/>
            <person name="Higgins S."/>
            <person name="Loffler F."/>
        </authorList>
    </citation>
    <scope>NUCLEOTIDE SEQUENCE</scope>
</reference>